<gene>
    <name evidence="1" type="ORF">KME25_18210</name>
</gene>
<name>A0A951UAY3_9CYAN</name>
<organism evidence="1 2">
    <name type="scientific">Symplocastrum torsivum CPER-KK1</name>
    <dbReference type="NCBI Taxonomy" id="450513"/>
    <lineage>
        <taxon>Bacteria</taxon>
        <taxon>Bacillati</taxon>
        <taxon>Cyanobacteriota</taxon>
        <taxon>Cyanophyceae</taxon>
        <taxon>Oscillatoriophycideae</taxon>
        <taxon>Oscillatoriales</taxon>
        <taxon>Microcoleaceae</taxon>
        <taxon>Symplocastrum</taxon>
    </lineage>
</organism>
<reference evidence="1" key="2">
    <citation type="journal article" date="2022" name="Microbiol. Resour. Announc.">
        <title>Metagenome Sequencing to Explore Phylogenomics of Terrestrial Cyanobacteria.</title>
        <authorList>
            <person name="Ward R.D."/>
            <person name="Stajich J.E."/>
            <person name="Johansen J.R."/>
            <person name="Huntemann M."/>
            <person name="Clum A."/>
            <person name="Foster B."/>
            <person name="Foster B."/>
            <person name="Roux S."/>
            <person name="Palaniappan K."/>
            <person name="Varghese N."/>
            <person name="Mukherjee S."/>
            <person name="Reddy T.B.K."/>
            <person name="Daum C."/>
            <person name="Copeland A."/>
            <person name="Chen I.A."/>
            <person name="Ivanova N.N."/>
            <person name="Kyrpides N.C."/>
            <person name="Shapiro N."/>
            <person name="Eloe-Fadrosh E.A."/>
            <person name="Pietrasiak N."/>
        </authorList>
    </citation>
    <scope>NUCLEOTIDE SEQUENCE</scope>
    <source>
        <strain evidence="1">CPER-KK1</strain>
    </source>
</reference>
<proteinExistence type="predicted"/>
<reference evidence="1" key="1">
    <citation type="submission" date="2021-05" db="EMBL/GenBank/DDBJ databases">
        <authorList>
            <person name="Pietrasiak N."/>
            <person name="Ward R."/>
            <person name="Stajich J.E."/>
            <person name="Kurbessoian T."/>
        </authorList>
    </citation>
    <scope>NUCLEOTIDE SEQUENCE</scope>
    <source>
        <strain evidence="1">CPER-KK1</strain>
    </source>
</reference>
<accession>A0A951UAY3</accession>
<evidence type="ECO:0000313" key="2">
    <source>
        <dbReference type="Proteomes" id="UP000753908"/>
    </source>
</evidence>
<comment type="caution">
    <text evidence="1">The sequence shown here is derived from an EMBL/GenBank/DDBJ whole genome shotgun (WGS) entry which is preliminary data.</text>
</comment>
<dbReference type="AlphaFoldDB" id="A0A951UAY3"/>
<dbReference type="EMBL" id="JAHHIF010000024">
    <property type="protein sequence ID" value="MBW4546357.1"/>
    <property type="molecule type" value="Genomic_DNA"/>
</dbReference>
<sequence>MCRLTQEWTIHKLDWMNQLAVLFHRHTPRDISRLKIAESVHDKCREGLPRYRD</sequence>
<protein>
    <submittedName>
        <fullName evidence="1">Uncharacterized protein</fullName>
    </submittedName>
</protein>
<dbReference type="Proteomes" id="UP000753908">
    <property type="component" value="Unassembled WGS sequence"/>
</dbReference>
<evidence type="ECO:0000313" key="1">
    <source>
        <dbReference type="EMBL" id="MBW4546357.1"/>
    </source>
</evidence>